<dbReference type="PROSITE" id="PS50111">
    <property type="entry name" value="CHEMOTAXIS_TRANSDUC_2"/>
    <property type="match status" value="1"/>
</dbReference>
<dbReference type="SMART" id="SM00304">
    <property type="entry name" value="HAMP"/>
    <property type="match status" value="1"/>
</dbReference>
<dbReference type="SUPFAM" id="SSF58104">
    <property type="entry name" value="Methyl-accepting chemotaxis protein (MCP) signaling domain"/>
    <property type="match status" value="1"/>
</dbReference>
<dbReference type="Gene3D" id="3.30.450.20">
    <property type="entry name" value="PAS domain"/>
    <property type="match status" value="2"/>
</dbReference>
<accession>A0A162R875</accession>
<keyword evidence="15" id="KW-1185">Reference proteome</keyword>
<evidence type="ECO:0000256" key="9">
    <source>
        <dbReference type="PROSITE-ProRule" id="PRU00284"/>
    </source>
</evidence>
<comment type="subcellular location">
    <subcellularLocation>
        <location evidence="1">Cell membrane</location>
        <topology evidence="1">Multi-pass membrane protein</topology>
    </subcellularLocation>
</comment>
<dbReference type="CDD" id="cd06225">
    <property type="entry name" value="HAMP"/>
    <property type="match status" value="1"/>
</dbReference>
<evidence type="ECO:0000256" key="7">
    <source>
        <dbReference type="ARBA" id="ARBA00023224"/>
    </source>
</evidence>
<evidence type="ECO:0000256" key="3">
    <source>
        <dbReference type="ARBA" id="ARBA00022500"/>
    </source>
</evidence>
<dbReference type="OrthoDB" id="13222at2"/>
<dbReference type="InterPro" id="IPR003660">
    <property type="entry name" value="HAMP_dom"/>
</dbReference>
<keyword evidence="10" id="KW-0175">Coiled coil</keyword>
<keyword evidence="4 11" id="KW-0812">Transmembrane</keyword>
<dbReference type="Proteomes" id="UP000076603">
    <property type="component" value="Unassembled WGS sequence"/>
</dbReference>
<evidence type="ECO:0000259" key="13">
    <source>
        <dbReference type="PROSITE" id="PS50885"/>
    </source>
</evidence>
<dbReference type="SMART" id="SM00283">
    <property type="entry name" value="MA"/>
    <property type="match status" value="1"/>
</dbReference>
<dbReference type="PANTHER" id="PTHR32089">
    <property type="entry name" value="METHYL-ACCEPTING CHEMOTAXIS PROTEIN MCPB"/>
    <property type="match status" value="1"/>
</dbReference>
<dbReference type="PANTHER" id="PTHR32089:SF112">
    <property type="entry name" value="LYSOZYME-LIKE PROTEIN-RELATED"/>
    <property type="match status" value="1"/>
</dbReference>
<evidence type="ECO:0000256" key="10">
    <source>
        <dbReference type="SAM" id="Coils"/>
    </source>
</evidence>
<dbReference type="Gene3D" id="1.10.287.950">
    <property type="entry name" value="Methyl-accepting chemotaxis protein"/>
    <property type="match status" value="1"/>
</dbReference>
<dbReference type="CDD" id="cd12913">
    <property type="entry name" value="PDC1_MCP_like"/>
    <property type="match status" value="1"/>
</dbReference>
<dbReference type="STRING" id="1121326.CLMAG_50600"/>
<dbReference type="Pfam" id="PF02743">
    <property type="entry name" value="dCache_1"/>
    <property type="match status" value="1"/>
</dbReference>
<keyword evidence="2" id="KW-1003">Cell membrane</keyword>
<comment type="similarity">
    <text evidence="8">Belongs to the methyl-accepting chemotaxis (MCP) protein family.</text>
</comment>
<dbReference type="PATRIC" id="fig|1121326.3.peg.5115"/>
<keyword evidence="3" id="KW-0145">Chemotaxis</keyword>
<dbReference type="EMBL" id="LWAE01000008">
    <property type="protein sequence ID" value="KZL89560.1"/>
    <property type="molecule type" value="Genomic_DNA"/>
</dbReference>
<keyword evidence="5 11" id="KW-1133">Transmembrane helix</keyword>
<evidence type="ECO:0000256" key="11">
    <source>
        <dbReference type="SAM" id="Phobius"/>
    </source>
</evidence>
<keyword evidence="7 9" id="KW-0807">Transducer</keyword>
<dbReference type="Gene3D" id="1.10.8.500">
    <property type="entry name" value="HAMP domain in histidine kinase"/>
    <property type="match status" value="1"/>
</dbReference>
<proteinExistence type="inferred from homology"/>
<evidence type="ECO:0000256" key="4">
    <source>
        <dbReference type="ARBA" id="ARBA00022692"/>
    </source>
</evidence>
<feature type="domain" description="HAMP" evidence="13">
    <location>
        <begin position="314"/>
        <end position="366"/>
    </location>
</feature>
<dbReference type="SUPFAM" id="SSF103190">
    <property type="entry name" value="Sensory domain-like"/>
    <property type="match status" value="1"/>
</dbReference>
<evidence type="ECO:0000259" key="12">
    <source>
        <dbReference type="PROSITE" id="PS50111"/>
    </source>
</evidence>
<evidence type="ECO:0000256" key="2">
    <source>
        <dbReference type="ARBA" id="ARBA00022475"/>
    </source>
</evidence>
<evidence type="ECO:0000256" key="1">
    <source>
        <dbReference type="ARBA" id="ARBA00004651"/>
    </source>
</evidence>
<evidence type="ECO:0000256" key="5">
    <source>
        <dbReference type="ARBA" id="ARBA00022989"/>
    </source>
</evidence>
<reference evidence="14 15" key="1">
    <citation type="submission" date="2016-04" db="EMBL/GenBank/DDBJ databases">
        <title>Genome sequence of Clostridium magnum DSM 2767.</title>
        <authorList>
            <person name="Poehlein A."/>
            <person name="Uhlig R."/>
            <person name="Fischer R."/>
            <person name="Bahl H."/>
            <person name="Daniel R."/>
        </authorList>
    </citation>
    <scope>NUCLEOTIDE SEQUENCE [LARGE SCALE GENOMIC DNA]</scope>
    <source>
        <strain evidence="14 15">DSM 2767</strain>
    </source>
</reference>
<gene>
    <name evidence="14" type="primary">mcpC_8</name>
    <name evidence="14" type="ORF">CLMAG_50600</name>
</gene>
<protein>
    <submittedName>
        <fullName evidence="14">Methyl-accepting chemotaxis protein McpC</fullName>
    </submittedName>
</protein>
<dbReference type="InterPro" id="IPR033479">
    <property type="entry name" value="dCache_1"/>
</dbReference>
<dbReference type="PROSITE" id="PS50885">
    <property type="entry name" value="HAMP"/>
    <property type="match status" value="1"/>
</dbReference>
<evidence type="ECO:0000313" key="14">
    <source>
        <dbReference type="EMBL" id="KZL89560.1"/>
    </source>
</evidence>
<dbReference type="GO" id="GO:0005886">
    <property type="term" value="C:plasma membrane"/>
    <property type="evidence" value="ECO:0007669"/>
    <property type="project" value="UniProtKB-SubCell"/>
</dbReference>
<feature type="domain" description="Methyl-accepting transducer" evidence="12">
    <location>
        <begin position="385"/>
        <end position="635"/>
    </location>
</feature>
<dbReference type="GO" id="GO:0006935">
    <property type="term" value="P:chemotaxis"/>
    <property type="evidence" value="ECO:0007669"/>
    <property type="project" value="UniProtKB-KW"/>
</dbReference>
<dbReference type="GO" id="GO:0007165">
    <property type="term" value="P:signal transduction"/>
    <property type="evidence" value="ECO:0007669"/>
    <property type="project" value="UniProtKB-KW"/>
</dbReference>
<feature type="coiled-coil region" evidence="10">
    <location>
        <begin position="638"/>
        <end position="672"/>
    </location>
</feature>
<dbReference type="AlphaFoldDB" id="A0A162R875"/>
<dbReference type="Pfam" id="PF00672">
    <property type="entry name" value="HAMP"/>
    <property type="match status" value="1"/>
</dbReference>
<dbReference type="RefSeq" id="WP_066628643.1">
    <property type="nucleotide sequence ID" value="NZ_FQXL01000007.1"/>
</dbReference>
<dbReference type="CDD" id="cd11386">
    <property type="entry name" value="MCP_signal"/>
    <property type="match status" value="1"/>
</dbReference>
<keyword evidence="6 11" id="KW-0472">Membrane</keyword>
<dbReference type="Pfam" id="PF00015">
    <property type="entry name" value="MCPsignal"/>
    <property type="match status" value="1"/>
</dbReference>
<dbReference type="InterPro" id="IPR004089">
    <property type="entry name" value="MCPsignal_dom"/>
</dbReference>
<feature type="transmembrane region" description="Helical" evidence="11">
    <location>
        <begin position="294"/>
        <end position="312"/>
    </location>
</feature>
<evidence type="ECO:0000256" key="6">
    <source>
        <dbReference type="ARBA" id="ARBA00023136"/>
    </source>
</evidence>
<name>A0A162R875_9CLOT</name>
<dbReference type="CDD" id="cd12912">
    <property type="entry name" value="PDC2_MCP_like"/>
    <property type="match status" value="1"/>
</dbReference>
<evidence type="ECO:0000313" key="15">
    <source>
        <dbReference type="Proteomes" id="UP000076603"/>
    </source>
</evidence>
<comment type="caution">
    <text evidence="14">The sequence shown here is derived from an EMBL/GenBank/DDBJ whole genome shotgun (WGS) entry which is preliminary data.</text>
</comment>
<evidence type="ECO:0000256" key="8">
    <source>
        <dbReference type="ARBA" id="ARBA00029447"/>
    </source>
</evidence>
<dbReference type="InterPro" id="IPR029151">
    <property type="entry name" value="Sensor-like_sf"/>
</dbReference>
<sequence>MKKNSKIKMTIKFKLIAMFTLLILIPLFVLGASSYYKSTNLQKQSLRESSFELTKQINSSIQYYTSAYEESILHMAKDSTIQQISAHPELESSMLNTFKAFAESHKGVQSIYIGTTDKKFTIYPAQKMSENYDPTSRVWYKEALAKNSTIWTAPYVDAATQKLTISVATPVYNSFNKNELIGVVSIDLSLDALSNKINSIKVGQKGYAIILDSANNIITEKDKSLIGKPLTIPEITKAISGNKEGYIEYSQNEGGINQKKLAAFSKVDNLNWTILTSTYEDEISSKTRSMLSNTFFIGIALLVIAILIALSFSNSLTKNIRTLLSNINKIKEGDLTIRLTNKSEDELGELSQGINAMVETIAGLIKNIQVVSNDVNMSSETLAATSEETTSSAESVTNAVEEIAKGASEQASDAEKSASLTLELSNKLNVLDDNTNKVLKFTEDVAEINKKGVEVVEGLQNKNRQNQSSIEKIETAIIDLDNKAKNITNILETISSISEQTNLLALNASIEAARAGEAGKGFAVVADEIRNLAEGSNDAVKEINGIVVSIQNQSSNTVQIMNEVKQISEEQTHSVREVNDSFEHILDSINSITENIKSVGNFVNQINRDKESIIQAVHSISSVSEETAAASEEVTASMQQQLAAIQQVSASAEKLSQNALDLNNELDKFKVE</sequence>
<organism evidence="14 15">
    <name type="scientific">Clostridium magnum DSM 2767</name>
    <dbReference type="NCBI Taxonomy" id="1121326"/>
    <lineage>
        <taxon>Bacteria</taxon>
        <taxon>Bacillati</taxon>
        <taxon>Bacillota</taxon>
        <taxon>Clostridia</taxon>
        <taxon>Eubacteriales</taxon>
        <taxon>Clostridiaceae</taxon>
        <taxon>Clostridium</taxon>
    </lineage>
</organism>